<accession>A0A6C0F8L3</accession>
<proteinExistence type="inferred from homology"/>
<reference evidence="16" key="1">
    <citation type="journal article" date="2020" name="Nature">
        <title>Giant virus diversity and host interactions through global metagenomics.</title>
        <authorList>
            <person name="Schulz F."/>
            <person name="Roux S."/>
            <person name="Paez-Espino D."/>
            <person name="Jungbluth S."/>
            <person name="Walsh D.A."/>
            <person name="Denef V.J."/>
            <person name="McMahon K.D."/>
            <person name="Konstantinidis K.T."/>
            <person name="Eloe-Fadrosh E.A."/>
            <person name="Kyrpides N.C."/>
            <person name="Woyke T."/>
        </authorList>
    </citation>
    <scope>NUCLEOTIDE SEQUENCE</scope>
    <source>
        <strain evidence="16">GVMAG-S-ERX556049-19</strain>
    </source>
</reference>
<evidence type="ECO:0000313" key="16">
    <source>
        <dbReference type="EMBL" id="QHT38177.1"/>
    </source>
</evidence>
<dbReference type="InterPro" id="IPR013785">
    <property type="entry name" value="Aldolase_TIM"/>
</dbReference>
<keyword evidence="10" id="KW-0210">Decarboxylase</keyword>
<keyword evidence="13" id="KW-0511">Multifunctional enzyme</keyword>
<dbReference type="SUPFAM" id="SSF53271">
    <property type="entry name" value="PRTase-like"/>
    <property type="match status" value="1"/>
</dbReference>
<evidence type="ECO:0000259" key="15">
    <source>
        <dbReference type="SMART" id="SM00934"/>
    </source>
</evidence>
<dbReference type="NCBIfam" id="TIGR00336">
    <property type="entry name" value="pyrE"/>
    <property type="match status" value="1"/>
</dbReference>
<organism evidence="16">
    <name type="scientific">viral metagenome</name>
    <dbReference type="NCBI Taxonomy" id="1070528"/>
    <lineage>
        <taxon>unclassified sequences</taxon>
        <taxon>metagenomes</taxon>
        <taxon>organismal metagenomes</taxon>
    </lineage>
</organism>
<feature type="coiled-coil region" evidence="14">
    <location>
        <begin position="232"/>
        <end position="259"/>
    </location>
</feature>
<dbReference type="GO" id="GO:0044205">
    <property type="term" value="P:'de novo' UMP biosynthetic process"/>
    <property type="evidence" value="ECO:0007669"/>
    <property type="project" value="UniProtKB-UniPathway"/>
</dbReference>
<dbReference type="Pfam" id="PF00215">
    <property type="entry name" value="OMPdecase"/>
    <property type="match status" value="1"/>
</dbReference>
<keyword evidence="8" id="KW-0328">Glycosyltransferase</keyword>
<dbReference type="InterPro" id="IPR014732">
    <property type="entry name" value="OMPdecase"/>
</dbReference>
<evidence type="ECO:0000256" key="8">
    <source>
        <dbReference type="ARBA" id="ARBA00022676"/>
    </source>
</evidence>
<dbReference type="SUPFAM" id="SSF51366">
    <property type="entry name" value="Ribulose-phoshate binding barrel"/>
    <property type="match status" value="1"/>
</dbReference>
<dbReference type="GO" id="GO:0004590">
    <property type="term" value="F:orotidine-5'-phosphate decarboxylase activity"/>
    <property type="evidence" value="ECO:0007669"/>
    <property type="project" value="UniProtKB-EC"/>
</dbReference>
<dbReference type="InterPro" id="IPR029057">
    <property type="entry name" value="PRTase-like"/>
</dbReference>
<dbReference type="EMBL" id="MN738827">
    <property type="protein sequence ID" value="QHT38177.1"/>
    <property type="molecule type" value="Genomic_DNA"/>
</dbReference>
<evidence type="ECO:0000256" key="1">
    <source>
        <dbReference type="ARBA" id="ARBA00004861"/>
    </source>
</evidence>
<comment type="pathway">
    <text evidence="1">Pyrimidine metabolism; UMP biosynthesis via de novo pathway; UMP from orotate: step 2/2.</text>
</comment>
<dbReference type="SMART" id="SM00934">
    <property type="entry name" value="OMPdecase"/>
    <property type="match status" value="1"/>
</dbReference>
<evidence type="ECO:0000256" key="3">
    <source>
        <dbReference type="ARBA" id="ARBA00006221"/>
    </source>
</evidence>
<dbReference type="Pfam" id="PF00156">
    <property type="entry name" value="Pribosyltran"/>
    <property type="match status" value="1"/>
</dbReference>
<dbReference type="Gene3D" id="3.20.20.70">
    <property type="entry name" value="Aldolase class I"/>
    <property type="match status" value="1"/>
</dbReference>
<comment type="pathway">
    <text evidence="2">Pyrimidine metabolism; UMP biosynthesis via de novo pathway; UMP from orotate: step 1/2.</text>
</comment>
<evidence type="ECO:0000256" key="14">
    <source>
        <dbReference type="SAM" id="Coils"/>
    </source>
</evidence>
<dbReference type="GO" id="GO:0004588">
    <property type="term" value="F:orotate phosphoribosyltransferase activity"/>
    <property type="evidence" value="ECO:0007669"/>
    <property type="project" value="UniProtKB-EC"/>
</dbReference>
<keyword evidence="9" id="KW-0808">Transferase</keyword>
<dbReference type="PANTHER" id="PTHR19278">
    <property type="entry name" value="OROTATE PHOSPHORIBOSYLTRANSFERASE"/>
    <property type="match status" value="1"/>
</dbReference>
<evidence type="ECO:0000256" key="2">
    <source>
        <dbReference type="ARBA" id="ARBA00004889"/>
    </source>
</evidence>
<dbReference type="CDD" id="cd06223">
    <property type="entry name" value="PRTases_typeI"/>
    <property type="match status" value="1"/>
</dbReference>
<dbReference type="InterPro" id="IPR000836">
    <property type="entry name" value="PRTase_dom"/>
</dbReference>
<dbReference type="Gene3D" id="3.40.50.2020">
    <property type="match status" value="1"/>
</dbReference>
<keyword evidence="12" id="KW-0456">Lyase</keyword>
<evidence type="ECO:0000256" key="4">
    <source>
        <dbReference type="ARBA" id="ARBA00009769"/>
    </source>
</evidence>
<evidence type="ECO:0000256" key="12">
    <source>
        <dbReference type="ARBA" id="ARBA00023239"/>
    </source>
</evidence>
<dbReference type="AlphaFoldDB" id="A0A6C0F8L3"/>
<dbReference type="GO" id="GO:0006207">
    <property type="term" value="P:'de novo' pyrimidine nucleobase biosynthetic process"/>
    <property type="evidence" value="ECO:0007669"/>
    <property type="project" value="InterPro"/>
</dbReference>
<keyword evidence="14" id="KW-0175">Coiled coil</keyword>
<dbReference type="NCBIfam" id="TIGR01740">
    <property type="entry name" value="pyrF"/>
    <property type="match status" value="1"/>
</dbReference>
<dbReference type="PANTHER" id="PTHR19278:SF9">
    <property type="entry name" value="URIDINE 5'-MONOPHOSPHATE SYNTHASE"/>
    <property type="match status" value="1"/>
</dbReference>
<evidence type="ECO:0000256" key="5">
    <source>
        <dbReference type="ARBA" id="ARBA00011971"/>
    </source>
</evidence>
<dbReference type="EC" id="2.4.2.10" evidence="5"/>
<evidence type="ECO:0000256" key="13">
    <source>
        <dbReference type="ARBA" id="ARBA00023268"/>
    </source>
</evidence>
<evidence type="ECO:0000256" key="10">
    <source>
        <dbReference type="ARBA" id="ARBA00022793"/>
    </source>
</evidence>
<dbReference type="InterPro" id="IPR001754">
    <property type="entry name" value="OMPdeCOase_dom"/>
</dbReference>
<dbReference type="InterPro" id="IPR004467">
    <property type="entry name" value="Or_phspho_trans_dom"/>
</dbReference>
<dbReference type="InterPro" id="IPR011060">
    <property type="entry name" value="RibuloseP-bd_barrel"/>
</dbReference>
<evidence type="ECO:0000256" key="11">
    <source>
        <dbReference type="ARBA" id="ARBA00022975"/>
    </source>
</evidence>
<comment type="similarity">
    <text evidence="4">In the C-terminal section; belongs to the OMP decarboxylase family.</text>
</comment>
<sequence>MILWIVFILINNFYMKNNKNFHINKAMIEDLLKTGCVKFGKFTLKSGEISKYYFDMKGIVSYPKLMKTIGDAMYNLIKDDCDLLCGVPLGAIPICSYISTNYNIPMIMVRDGAKEYGTKKQIEGNYNEKNNCIIIEDVITTGNSVNKVIEAIKDKVNIVGVITMFDRQEGYTCSVPVKSVLCKTDIINYRLRELMIKKESRLCFSADLDDKNRLIKILEDIGDKIVICKIHYDFYEDDNKELKNRLIELSIEKDFLLMEDRKFVDISYTVEKQYRKYSKWVDLITVMGNVNSEVVSKLSGVILVTNMSNNNYDYIDNVKEIANNYPERLVGLVTQYRINLNGLINMTPGINKESKIVGDQNYRTMKDVDTDIVIVGRGIYNSDNYTESANIYR</sequence>
<dbReference type="UniPathway" id="UPA00070">
    <property type="reaction ID" value="UER00119"/>
</dbReference>
<protein>
    <recommendedName>
        <fullName evidence="7">Uridine 5'-monophosphate synthase</fullName>
        <ecNumber evidence="5">2.4.2.10</ecNumber>
        <ecNumber evidence="6">4.1.1.23</ecNumber>
    </recommendedName>
</protein>
<dbReference type="HAMAP" id="MF_01208">
    <property type="entry name" value="PyrE"/>
    <property type="match status" value="1"/>
</dbReference>
<dbReference type="EC" id="4.1.1.23" evidence="6"/>
<name>A0A6C0F8L3_9ZZZZ</name>
<dbReference type="InterPro" id="IPR023031">
    <property type="entry name" value="OPRT"/>
</dbReference>
<keyword evidence="11" id="KW-0665">Pyrimidine biosynthesis</keyword>
<feature type="domain" description="Orotidine 5'-phosphate decarboxylase" evidence="15">
    <location>
        <begin position="201"/>
        <end position="392"/>
    </location>
</feature>
<comment type="similarity">
    <text evidence="3">In the N-terminal section; belongs to the purine/pyrimidine phosphoribosyltransferase family.</text>
</comment>
<evidence type="ECO:0000256" key="9">
    <source>
        <dbReference type="ARBA" id="ARBA00022679"/>
    </source>
</evidence>
<evidence type="ECO:0000256" key="7">
    <source>
        <dbReference type="ARBA" id="ARBA00015047"/>
    </source>
</evidence>
<evidence type="ECO:0000256" key="6">
    <source>
        <dbReference type="ARBA" id="ARBA00012321"/>
    </source>
</evidence>